<reference evidence="1 2" key="1">
    <citation type="journal article" date="2023" name="Plants (Basel)">
        <title>Bridging the Gap: Combining Genomics and Transcriptomics Approaches to Understand Stylosanthes scabra, an Orphan Legume from the Brazilian Caatinga.</title>
        <authorList>
            <person name="Ferreira-Neto J.R.C."/>
            <person name="da Silva M.D."/>
            <person name="Binneck E."/>
            <person name="de Melo N.F."/>
            <person name="da Silva R.H."/>
            <person name="de Melo A.L.T.M."/>
            <person name="Pandolfi V."/>
            <person name="Bustamante F.O."/>
            <person name="Brasileiro-Vidal A.C."/>
            <person name="Benko-Iseppon A.M."/>
        </authorList>
    </citation>
    <scope>NUCLEOTIDE SEQUENCE [LARGE SCALE GENOMIC DNA]</scope>
    <source>
        <tissue evidence="1">Leaves</tissue>
    </source>
</reference>
<name>A0ABU6V828_9FABA</name>
<comment type="caution">
    <text evidence="1">The sequence shown here is derived from an EMBL/GenBank/DDBJ whole genome shotgun (WGS) entry which is preliminary data.</text>
</comment>
<accession>A0ABU6V828</accession>
<gene>
    <name evidence="1" type="ORF">PIB30_011302</name>
</gene>
<sequence length="110" mass="12407">MARRKSRVYIELGVQGPESNPSSKSHELSRIESSRLVHESIRSYPDFKFNVRKALRAYEGSRGLELGLRQQQTIRSGKCLWGLCFHVGQRLTPRLTVAAGGLLPTSWLPT</sequence>
<organism evidence="1 2">
    <name type="scientific">Stylosanthes scabra</name>
    <dbReference type="NCBI Taxonomy" id="79078"/>
    <lineage>
        <taxon>Eukaryota</taxon>
        <taxon>Viridiplantae</taxon>
        <taxon>Streptophyta</taxon>
        <taxon>Embryophyta</taxon>
        <taxon>Tracheophyta</taxon>
        <taxon>Spermatophyta</taxon>
        <taxon>Magnoliopsida</taxon>
        <taxon>eudicotyledons</taxon>
        <taxon>Gunneridae</taxon>
        <taxon>Pentapetalae</taxon>
        <taxon>rosids</taxon>
        <taxon>fabids</taxon>
        <taxon>Fabales</taxon>
        <taxon>Fabaceae</taxon>
        <taxon>Papilionoideae</taxon>
        <taxon>50 kb inversion clade</taxon>
        <taxon>dalbergioids sensu lato</taxon>
        <taxon>Dalbergieae</taxon>
        <taxon>Pterocarpus clade</taxon>
        <taxon>Stylosanthes</taxon>
    </lineage>
</organism>
<evidence type="ECO:0000313" key="1">
    <source>
        <dbReference type="EMBL" id="MED6168413.1"/>
    </source>
</evidence>
<evidence type="ECO:0000313" key="2">
    <source>
        <dbReference type="Proteomes" id="UP001341840"/>
    </source>
</evidence>
<keyword evidence="2" id="KW-1185">Reference proteome</keyword>
<protein>
    <submittedName>
        <fullName evidence="1">Uncharacterized protein</fullName>
    </submittedName>
</protein>
<proteinExistence type="predicted"/>
<dbReference type="EMBL" id="JASCZI010151062">
    <property type="protein sequence ID" value="MED6168413.1"/>
    <property type="molecule type" value="Genomic_DNA"/>
</dbReference>
<dbReference type="Proteomes" id="UP001341840">
    <property type="component" value="Unassembled WGS sequence"/>
</dbReference>